<comment type="caution">
    <text evidence="2">The sequence shown here is derived from an EMBL/GenBank/DDBJ whole genome shotgun (WGS) entry which is preliminary data.</text>
</comment>
<proteinExistence type="predicted"/>
<evidence type="ECO:0000313" key="2">
    <source>
        <dbReference type="EMBL" id="EFQ84193.1"/>
    </source>
</evidence>
<dbReference type="eggNOG" id="ENOG5030Q6B">
    <property type="taxonomic scope" value="Bacteria"/>
</dbReference>
<keyword evidence="1" id="KW-0472">Membrane</keyword>
<keyword evidence="1" id="KW-0812">Transmembrane</keyword>
<reference evidence="2" key="1">
    <citation type="submission" date="2010-08" db="EMBL/GenBank/DDBJ databases">
        <authorList>
            <person name="Muzny D."/>
            <person name="Qin X."/>
            <person name="Buhay C."/>
            <person name="Dugan-Rocha S."/>
            <person name="Ding Y."/>
            <person name="Chen G."/>
            <person name="Hawes A."/>
            <person name="Holder M."/>
            <person name="Jhangiani S."/>
            <person name="Johnson A."/>
            <person name="Khan Z."/>
            <person name="Li Z."/>
            <person name="Liu W."/>
            <person name="Liu X."/>
            <person name="Perez L."/>
            <person name="Shen H."/>
            <person name="Wang Q."/>
            <person name="Watt J."/>
            <person name="Xi L."/>
            <person name="Xin Y."/>
            <person name="Zhou J."/>
            <person name="Deng J."/>
            <person name="Jiang H."/>
            <person name="Liu Y."/>
            <person name="Qu J."/>
            <person name="Song X.-Z."/>
            <person name="Zhang L."/>
            <person name="Villasana D."/>
            <person name="Johnson A."/>
            <person name="Liu J."/>
            <person name="Liyanage D."/>
            <person name="Lorensuhewa L."/>
            <person name="Robinson T."/>
            <person name="Song A."/>
            <person name="Song B.-B."/>
            <person name="Dinh H."/>
            <person name="Thornton R."/>
            <person name="Coyle M."/>
            <person name="Francisco L."/>
            <person name="Jackson L."/>
            <person name="Javaid M."/>
            <person name="Korchina V."/>
            <person name="Kovar C."/>
            <person name="Mata R."/>
            <person name="Mathew T."/>
            <person name="Ngo R."/>
            <person name="Nguyen L."/>
            <person name="Nguyen N."/>
            <person name="Okwuonu G."/>
            <person name="Ongeri F."/>
            <person name="Pham C."/>
            <person name="Simmons D."/>
            <person name="Wilczek-Boney K."/>
            <person name="Hale W."/>
            <person name="Jakkamsetti A."/>
            <person name="Pham P."/>
            <person name="Ruth R."/>
            <person name="San Lucas F."/>
            <person name="Warren J."/>
            <person name="Zhang J."/>
            <person name="Zhao Z."/>
            <person name="Zhou C."/>
            <person name="Zhu D."/>
            <person name="Lee S."/>
            <person name="Bess C."/>
            <person name="Blankenburg K."/>
            <person name="Forbes L."/>
            <person name="Fu Q."/>
            <person name="Gubbala S."/>
            <person name="Hirani K."/>
            <person name="Jayaseelan J.C."/>
            <person name="Lara F."/>
            <person name="Munidasa M."/>
            <person name="Palculict T."/>
            <person name="Patil S."/>
            <person name="Pu L.-L."/>
            <person name="Saada N."/>
            <person name="Tang L."/>
            <person name="Weissenberger G."/>
            <person name="Zhu Y."/>
            <person name="Hemphill L."/>
            <person name="Shang Y."/>
            <person name="Youmans B."/>
            <person name="Ayvaz T."/>
            <person name="Ross M."/>
            <person name="Santibanez J."/>
            <person name="Aqrawi P."/>
            <person name="Gross S."/>
            <person name="Joshi V."/>
            <person name="Fowler G."/>
            <person name="Nazareth L."/>
            <person name="Reid J."/>
            <person name="Worley K."/>
            <person name="Petrosino J."/>
            <person name="Highlander S."/>
            <person name="Gibbs R."/>
        </authorList>
    </citation>
    <scope>NUCLEOTIDE SEQUENCE [LARGE SCALE GENOMIC DNA]</scope>
    <source>
        <strain evidence="2">DSM 15272</strain>
    </source>
</reference>
<evidence type="ECO:0000256" key="1">
    <source>
        <dbReference type="SAM" id="Phobius"/>
    </source>
</evidence>
<dbReference type="STRING" id="585531.HMPREF0063_10909"/>
<name>E2SAB9_9ACTN</name>
<keyword evidence="3" id="KW-1185">Reference proteome</keyword>
<evidence type="ECO:0000313" key="3">
    <source>
        <dbReference type="Proteomes" id="UP000003111"/>
    </source>
</evidence>
<gene>
    <name evidence="2" type="ORF">HMPREF0063_10909</name>
</gene>
<feature type="transmembrane region" description="Helical" evidence="1">
    <location>
        <begin position="52"/>
        <end position="74"/>
    </location>
</feature>
<evidence type="ECO:0008006" key="4">
    <source>
        <dbReference type="Google" id="ProtNLM"/>
    </source>
</evidence>
<dbReference type="EMBL" id="ACLF03000003">
    <property type="protein sequence ID" value="EFQ84193.1"/>
    <property type="molecule type" value="Genomic_DNA"/>
</dbReference>
<feature type="transmembrane region" description="Helical" evidence="1">
    <location>
        <begin position="119"/>
        <end position="146"/>
    </location>
</feature>
<protein>
    <recommendedName>
        <fullName evidence="4">Ion channel</fullName>
    </recommendedName>
</protein>
<accession>E2SAB9</accession>
<dbReference type="HOGENOM" id="CLU_952875_0_0_11"/>
<organism evidence="2 3">
    <name type="scientific">Aeromicrobium marinum DSM 15272</name>
    <dbReference type="NCBI Taxonomy" id="585531"/>
    <lineage>
        <taxon>Bacteria</taxon>
        <taxon>Bacillati</taxon>
        <taxon>Actinomycetota</taxon>
        <taxon>Actinomycetes</taxon>
        <taxon>Propionibacteriales</taxon>
        <taxon>Nocardioidaceae</taxon>
        <taxon>Aeromicrobium</taxon>
    </lineage>
</organism>
<dbReference type="AlphaFoldDB" id="E2SAB9"/>
<dbReference type="Gene3D" id="1.10.287.70">
    <property type="match status" value="1"/>
</dbReference>
<sequence>MPAGPGGAARHLRHPVAPRGFGTIARRVFVLTWRAGRGSGRRSRSTELAGPAAMVLTAATWTALVVAGFALVYLPRLPEGFTRGPAADPGLLDAVAVSAVAVTTLGLSELTPVAGPLRIAVPAQALVGFVLLTAIISWVLQVYPALGRRRTLARRLGILAEVGADETLADGDPAVVTSLLTEIQAGVTAVEMDLMQYAETYYFREQDPTVRLAEQLSVVPDLVDAAARSDSAEIRLAGRMLGAGLRELSRRLEQDFLPGRSVDVVTAYRDDHR</sequence>
<keyword evidence="1" id="KW-1133">Transmembrane helix</keyword>
<dbReference type="Proteomes" id="UP000003111">
    <property type="component" value="Unassembled WGS sequence"/>
</dbReference>